<dbReference type="AlphaFoldDB" id="A0A7C1I225"/>
<proteinExistence type="predicted"/>
<organism evidence="2">
    <name type="scientific">Fervidicoccus fontis</name>
    <dbReference type="NCBI Taxonomy" id="683846"/>
    <lineage>
        <taxon>Archaea</taxon>
        <taxon>Thermoproteota</taxon>
        <taxon>Thermoprotei</taxon>
        <taxon>Fervidicoccales</taxon>
        <taxon>Fervidicoccaceae</taxon>
        <taxon>Fervidicoccus</taxon>
    </lineage>
</organism>
<name>A0A7C1I225_9CREN</name>
<evidence type="ECO:0000256" key="1">
    <source>
        <dbReference type="SAM" id="Coils"/>
    </source>
</evidence>
<comment type="caution">
    <text evidence="2">The sequence shown here is derived from an EMBL/GenBank/DDBJ whole genome shotgun (WGS) entry which is preliminary data.</text>
</comment>
<keyword evidence="1" id="KW-0175">Coiled coil</keyword>
<accession>A0A7C1I225</accession>
<reference evidence="2" key="1">
    <citation type="journal article" date="2020" name="mSystems">
        <title>Genome- and Community-Level Interaction Insights into Carbon Utilization and Element Cycling Functions of Hydrothermarchaeota in Hydrothermal Sediment.</title>
        <authorList>
            <person name="Zhou Z."/>
            <person name="Liu Y."/>
            <person name="Xu W."/>
            <person name="Pan J."/>
            <person name="Luo Z.H."/>
            <person name="Li M."/>
        </authorList>
    </citation>
    <scope>NUCLEOTIDE SEQUENCE [LARGE SCALE GENOMIC DNA]</scope>
    <source>
        <strain evidence="2">SpSt-123</strain>
    </source>
</reference>
<dbReference type="EMBL" id="DSDY01000153">
    <property type="protein sequence ID" value="HDS10944.1"/>
    <property type="molecule type" value="Genomic_DNA"/>
</dbReference>
<evidence type="ECO:0008006" key="3">
    <source>
        <dbReference type="Google" id="ProtNLM"/>
    </source>
</evidence>
<protein>
    <recommendedName>
        <fullName evidence="3">DUF3194 domain-containing protein</fullName>
    </recommendedName>
</protein>
<feature type="coiled-coil region" evidence="1">
    <location>
        <begin position="2"/>
        <end position="46"/>
    </location>
</feature>
<sequence>MRKKLKQQISDEELEKTALEVIDSIIEKLEKENIDLASTVVVLEKTFDNALRARVEVELYSDVPLIPSVDEKAAEVIDVARRKIEDELLEEDKKP</sequence>
<gene>
    <name evidence="2" type="ORF">ENO04_04970</name>
</gene>
<evidence type="ECO:0000313" key="2">
    <source>
        <dbReference type="EMBL" id="HDS10944.1"/>
    </source>
</evidence>